<dbReference type="Proteomes" id="UP000035100">
    <property type="component" value="Unassembled WGS sequence"/>
</dbReference>
<organism evidence="1 2">
    <name type="scientific">Wenxinia marina DSM 24838</name>
    <dbReference type="NCBI Taxonomy" id="1123501"/>
    <lineage>
        <taxon>Bacteria</taxon>
        <taxon>Pseudomonadati</taxon>
        <taxon>Pseudomonadota</taxon>
        <taxon>Alphaproteobacteria</taxon>
        <taxon>Rhodobacterales</taxon>
        <taxon>Roseobacteraceae</taxon>
        <taxon>Wenxinia</taxon>
    </lineage>
</organism>
<sequence length="51" mass="5812">MWRLIKLLFWLVLLAAICLVAYAYVGPVFFPDDFAAPERQVTEPVTLTPTD</sequence>
<gene>
    <name evidence="1" type="ORF">Wenmar_03548</name>
</gene>
<keyword evidence="2" id="KW-1185">Reference proteome</keyword>
<name>A0A0D0PZN5_9RHOB</name>
<protein>
    <submittedName>
        <fullName evidence="1">Uncharacterized protein</fullName>
    </submittedName>
</protein>
<dbReference type="EMBL" id="AONG01000019">
    <property type="protein sequence ID" value="KIQ67819.1"/>
    <property type="molecule type" value="Genomic_DNA"/>
</dbReference>
<evidence type="ECO:0000313" key="1">
    <source>
        <dbReference type="EMBL" id="KIQ67819.1"/>
    </source>
</evidence>
<dbReference type="RefSeq" id="WP_018302038.1">
    <property type="nucleotide sequence ID" value="NZ_KB902281.1"/>
</dbReference>
<accession>A0A0D0PZN5</accession>
<comment type="caution">
    <text evidence="1">The sequence shown here is derived from an EMBL/GenBank/DDBJ whole genome shotgun (WGS) entry which is preliminary data.</text>
</comment>
<reference evidence="1 2" key="1">
    <citation type="submission" date="2013-01" db="EMBL/GenBank/DDBJ databases">
        <authorList>
            <person name="Fiebig A."/>
            <person name="Goeker M."/>
            <person name="Klenk H.-P.P."/>
        </authorList>
    </citation>
    <scope>NUCLEOTIDE SEQUENCE [LARGE SCALE GENOMIC DNA]</scope>
    <source>
        <strain evidence="1 2">DSM 24838</strain>
    </source>
</reference>
<evidence type="ECO:0000313" key="2">
    <source>
        <dbReference type="Proteomes" id="UP000035100"/>
    </source>
</evidence>
<dbReference type="STRING" id="1123501.Wenmar_03548"/>
<proteinExistence type="predicted"/>
<dbReference type="AlphaFoldDB" id="A0A0D0PZN5"/>